<keyword evidence="3" id="KW-0648">Protein biosynthesis</keyword>
<dbReference type="Gene3D" id="2.40.50.140">
    <property type="entry name" value="Nucleic acid-binding proteins"/>
    <property type="match status" value="2"/>
</dbReference>
<dbReference type="Pfam" id="PF08207">
    <property type="entry name" value="EFP_N"/>
    <property type="match status" value="1"/>
</dbReference>
<dbReference type="SMART" id="SM00841">
    <property type="entry name" value="Elong-fact-P_C"/>
    <property type="match status" value="1"/>
</dbReference>
<dbReference type="InterPro" id="IPR008991">
    <property type="entry name" value="Translation_prot_SH3-like_sf"/>
</dbReference>
<dbReference type="GO" id="GO:0043043">
    <property type="term" value="P:peptide biosynthetic process"/>
    <property type="evidence" value="ECO:0007669"/>
    <property type="project" value="InterPro"/>
</dbReference>
<evidence type="ECO:0000313" key="3">
    <source>
        <dbReference type="EMBL" id="KKS82960.1"/>
    </source>
</evidence>
<sequence length="189" mass="21721">MLSYNELKPGHLIEYENSVFQILEASFLRMQQRKPVMKVKMKDLISGKVKETSFQPSDQLEEADLERIKSRFIYESRGQYWFDEIGNPKNRFSFTQETFGNSAQFLKPSLEVVVLRFQDKVISVELPIKVDYEIKEAPPSIKGDTASGGSKQVILETGAKISVPFFINQGDIVRINTQTGEYVERVQKM</sequence>
<dbReference type="CDD" id="cd05794">
    <property type="entry name" value="S1_EF-P_repeat_2"/>
    <property type="match status" value="1"/>
</dbReference>
<gene>
    <name evidence="3" type="ORF">UV58_C0003G0034</name>
</gene>
<dbReference type="InterPro" id="IPR013185">
    <property type="entry name" value="Transl_elong_KOW-like"/>
</dbReference>
<dbReference type="GO" id="GO:0005829">
    <property type="term" value="C:cytosol"/>
    <property type="evidence" value="ECO:0007669"/>
    <property type="project" value="UniProtKB-ARBA"/>
</dbReference>
<dbReference type="EMBL" id="LCFA01000003">
    <property type="protein sequence ID" value="KKS82960.1"/>
    <property type="molecule type" value="Genomic_DNA"/>
</dbReference>
<dbReference type="InterPro" id="IPR013852">
    <property type="entry name" value="Transl_elong_P/YeiP_CS"/>
</dbReference>
<reference evidence="3 4" key="1">
    <citation type="journal article" date="2015" name="Nature">
        <title>rRNA introns, odd ribosomes, and small enigmatic genomes across a large radiation of phyla.</title>
        <authorList>
            <person name="Brown C.T."/>
            <person name="Hug L.A."/>
            <person name="Thomas B.C."/>
            <person name="Sharon I."/>
            <person name="Castelle C.J."/>
            <person name="Singh A."/>
            <person name="Wilkins M.J."/>
            <person name="Williams K.H."/>
            <person name="Banfield J.F."/>
        </authorList>
    </citation>
    <scope>NUCLEOTIDE SEQUENCE [LARGE SCALE GENOMIC DNA]</scope>
</reference>
<evidence type="ECO:0000259" key="2">
    <source>
        <dbReference type="SMART" id="SM00841"/>
    </source>
</evidence>
<dbReference type="FunFam" id="2.40.50.140:FF:000004">
    <property type="entry name" value="Elongation factor P"/>
    <property type="match status" value="1"/>
</dbReference>
<evidence type="ECO:0000313" key="4">
    <source>
        <dbReference type="Proteomes" id="UP000034810"/>
    </source>
</evidence>
<comment type="similarity">
    <text evidence="1">Belongs to the elongation factor P family.</text>
</comment>
<dbReference type="GO" id="GO:0003746">
    <property type="term" value="F:translation elongation factor activity"/>
    <property type="evidence" value="ECO:0007669"/>
    <property type="project" value="UniProtKB-KW"/>
</dbReference>
<dbReference type="Gene3D" id="2.30.30.30">
    <property type="match status" value="1"/>
</dbReference>
<evidence type="ECO:0000256" key="1">
    <source>
        <dbReference type="ARBA" id="ARBA00009479"/>
    </source>
</evidence>
<dbReference type="SUPFAM" id="SSF50104">
    <property type="entry name" value="Translation proteins SH3-like domain"/>
    <property type="match status" value="1"/>
</dbReference>
<dbReference type="AlphaFoldDB" id="A0A0G1CBC1"/>
<dbReference type="InterPro" id="IPR012340">
    <property type="entry name" value="NA-bd_OB-fold"/>
</dbReference>
<accession>A0A0G1CBC1</accession>
<dbReference type="InterPro" id="IPR020599">
    <property type="entry name" value="Transl_elong_fac_P/YeiP"/>
</dbReference>
<dbReference type="PROSITE" id="PS01275">
    <property type="entry name" value="EFP"/>
    <property type="match status" value="1"/>
</dbReference>
<dbReference type="InterPro" id="IPR014722">
    <property type="entry name" value="Rib_uL2_dom2"/>
</dbReference>
<protein>
    <submittedName>
        <fullName evidence="3">Translation elongation factor P (EF-P), elongation factor EF-P</fullName>
    </submittedName>
</protein>
<keyword evidence="3" id="KW-0251">Elongation factor</keyword>
<dbReference type="PANTHER" id="PTHR30053:SF12">
    <property type="entry name" value="ELONGATION FACTOR P (EF-P) FAMILY PROTEIN"/>
    <property type="match status" value="1"/>
</dbReference>
<dbReference type="PANTHER" id="PTHR30053">
    <property type="entry name" value="ELONGATION FACTOR P"/>
    <property type="match status" value="1"/>
</dbReference>
<proteinExistence type="inferred from homology"/>
<dbReference type="InterPro" id="IPR015365">
    <property type="entry name" value="Elong-fact-P_C"/>
</dbReference>
<organism evidence="3 4">
    <name type="scientific">Candidatus Wolfebacteria bacterium GW2011_GWC1_43_10</name>
    <dbReference type="NCBI Taxonomy" id="1619011"/>
    <lineage>
        <taxon>Bacteria</taxon>
        <taxon>Candidatus Wolfeibacteriota</taxon>
    </lineage>
</organism>
<dbReference type="PIRSF" id="PIRSF005901">
    <property type="entry name" value="EF-P"/>
    <property type="match status" value="1"/>
</dbReference>
<dbReference type="NCBIfam" id="NF001810">
    <property type="entry name" value="PRK00529.1"/>
    <property type="match status" value="1"/>
</dbReference>
<feature type="domain" description="Elongation factor P C-terminal" evidence="2">
    <location>
        <begin position="130"/>
        <end position="185"/>
    </location>
</feature>
<comment type="caution">
    <text evidence="3">The sequence shown here is derived from an EMBL/GenBank/DDBJ whole genome shotgun (WGS) entry which is preliminary data.</text>
</comment>
<dbReference type="Pfam" id="PF09285">
    <property type="entry name" value="Elong-fact-P_C"/>
    <property type="match status" value="1"/>
</dbReference>
<name>A0A0G1CBC1_9BACT</name>
<dbReference type="Proteomes" id="UP000034810">
    <property type="component" value="Unassembled WGS sequence"/>
</dbReference>
<dbReference type="SUPFAM" id="SSF50249">
    <property type="entry name" value="Nucleic acid-binding proteins"/>
    <property type="match status" value="1"/>
</dbReference>